<evidence type="ECO:0000313" key="2">
    <source>
        <dbReference type="EMBL" id="PNR27533.1"/>
    </source>
</evidence>
<dbReference type="PANTHER" id="PTHR34665">
    <property type="entry name" value="DUF3741 DOMAIN-CONTAINING PROTEIN"/>
    <property type="match status" value="1"/>
</dbReference>
<keyword evidence="4" id="KW-1185">Reference proteome</keyword>
<reference evidence="2 4" key="1">
    <citation type="journal article" date="2008" name="Science">
        <title>The Physcomitrella genome reveals evolutionary insights into the conquest of land by plants.</title>
        <authorList>
            <person name="Rensing S."/>
            <person name="Lang D."/>
            <person name="Zimmer A."/>
            <person name="Terry A."/>
            <person name="Salamov A."/>
            <person name="Shapiro H."/>
            <person name="Nishiyama T."/>
            <person name="Perroud P.-F."/>
            <person name="Lindquist E."/>
            <person name="Kamisugi Y."/>
            <person name="Tanahashi T."/>
            <person name="Sakakibara K."/>
            <person name="Fujita T."/>
            <person name="Oishi K."/>
            <person name="Shin-I T."/>
            <person name="Kuroki Y."/>
            <person name="Toyoda A."/>
            <person name="Suzuki Y."/>
            <person name="Hashimoto A."/>
            <person name="Yamaguchi K."/>
            <person name="Sugano A."/>
            <person name="Kohara Y."/>
            <person name="Fujiyama A."/>
            <person name="Anterola A."/>
            <person name="Aoki S."/>
            <person name="Ashton N."/>
            <person name="Barbazuk W.B."/>
            <person name="Barker E."/>
            <person name="Bennetzen J."/>
            <person name="Bezanilla M."/>
            <person name="Blankenship R."/>
            <person name="Cho S.H."/>
            <person name="Dutcher S."/>
            <person name="Estelle M."/>
            <person name="Fawcett J.A."/>
            <person name="Gundlach H."/>
            <person name="Hanada K."/>
            <person name="Heyl A."/>
            <person name="Hicks K.A."/>
            <person name="Hugh J."/>
            <person name="Lohr M."/>
            <person name="Mayer K."/>
            <person name="Melkozernov A."/>
            <person name="Murata T."/>
            <person name="Nelson D."/>
            <person name="Pils B."/>
            <person name="Prigge M."/>
            <person name="Reiss B."/>
            <person name="Renner T."/>
            <person name="Rombauts S."/>
            <person name="Rushton P."/>
            <person name="Sanderfoot A."/>
            <person name="Schween G."/>
            <person name="Shiu S.-H."/>
            <person name="Stueber K."/>
            <person name="Theodoulou F.L."/>
            <person name="Tu H."/>
            <person name="Van de Peer Y."/>
            <person name="Verrier P.J."/>
            <person name="Waters E."/>
            <person name="Wood A."/>
            <person name="Yang L."/>
            <person name="Cove D."/>
            <person name="Cuming A."/>
            <person name="Hasebe M."/>
            <person name="Lucas S."/>
            <person name="Mishler D.B."/>
            <person name="Reski R."/>
            <person name="Grigoriev I."/>
            <person name="Quatrano R.S."/>
            <person name="Boore J.L."/>
        </authorList>
    </citation>
    <scope>NUCLEOTIDE SEQUENCE [LARGE SCALE GENOMIC DNA]</scope>
    <source>
        <strain evidence="3 4">cv. Gransden 2004</strain>
    </source>
</reference>
<feature type="compositionally biased region" description="Basic residues" evidence="1">
    <location>
        <begin position="477"/>
        <end position="486"/>
    </location>
</feature>
<reference evidence="3" key="3">
    <citation type="submission" date="2020-12" db="UniProtKB">
        <authorList>
            <consortium name="EnsemblPlants"/>
        </authorList>
    </citation>
    <scope>IDENTIFICATION</scope>
</reference>
<feature type="region of interest" description="Disordered" evidence="1">
    <location>
        <begin position="314"/>
        <end position="349"/>
    </location>
</feature>
<feature type="region of interest" description="Disordered" evidence="1">
    <location>
        <begin position="477"/>
        <end position="496"/>
    </location>
</feature>
<protein>
    <submittedName>
        <fullName evidence="2 3">Uncharacterized protein</fullName>
    </submittedName>
</protein>
<dbReference type="Gramene" id="Pp3c25_6730V3.2">
    <property type="protein sequence ID" value="PAC:32979139.CDS.1"/>
    <property type="gene ID" value="Pp3c25_6730"/>
</dbReference>
<name>A0A2K1IE37_PHYPA</name>
<dbReference type="Gramene" id="Pp3c25_6730V3.1">
    <property type="protein sequence ID" value="PAC:32979138.CDS.1"/>
    <property type="gene ID" value="Pp3c25_6730"/>
</dbReference>
<dbReference type="EnsemblPlants" id="Pp3c25_6730V3.2">
    <property type="protein sequence ID" value="PAC:32979139.CDS.1"/>
    <property type="gene ID" value="Pp3c25_6730"/>
</dbReference>
<evidence type="ECO:0000256" key="1">
    <source>
        <dbReference type="SAM" id="MobiDB-lite"/>
    </source>
</evidence>
<sequence>MESLGTEIRWPSKISQAKQSRIDNHRNNLHERVKEIHTRLLQKAQCLEAEFHGNPEITKAVAWAVFQHHCREGMSHFHPHFTVRQPSRFKIEALMQHAIAQESSSDALTTRWGGRSTLLDSFEVDSLMKALNQVMFLAKGNRTENVTGDWEDHAEGPGAMVVYSPEHQVSRPSVPQALPQRFTHGFHCRKLPVPRDSVEDIRLRSVDVMPQSPCAEGYIPPRNGNNLCKHHDADREDGLSSATFGPTSNPILVKEKGSRRHNSFKERFAREGAHSHHDHHHNKWKSFLHALHLDRPHGGLFHGSHKSLAQVVPFESSKRQERKDGDHKPYEESYHSHGGHSDVSSEEFDSHFERNDVHISKNVDAPHDEDVADHHHHHHPHFWKFGFKSVISHSFFRHKHLLNETMGHDLEVHPHRAHKHHHGHHHKHFWPSIKSILRHHHREDDHGHRNHSHRHDKKHDSILGYNQQGLEREHREYSHRHYHDHHAHSESEEDELTIKALARQSSRCKFEEKTQRLSIEECGSSKVPRNSLEDQGQTRVNTRKAAVLGSLRNGSYM</sequence>
<feature type="compositionally biased region" description="Polar residues" evidence="1">
    <location>
        <begin position="240"/>
        <end position="250"/>
    </location>
</feature>
<dbReference type="EMBL" id="ABEU02000025">
    <property type="protein sequence ID" value="PNR27533.1"/>
    <property type="molecule type" value="Genomic_DNA"/>
</dbReference>
<feature type="region of interest" description="Disordered" evidence="1">
    <location>
        <begin position="240"/>
        <end position="260"/>
    </location>
</feature>
<organism evidence="2">
    <name type="scientific">Physcomitrium patens</name>
    <name type="common">Spreading-leaved earth moss</name>
    <name type="synonym">Physcomitrella patens</name>
    <dbReference type="NCBI Taxonomy" id="3218"/>
    <lineage>
        <taxon>Eukaryota</taxon>
        <taxon>Viridiplantae</taxon>
        <taxon>Streptophyta</taxon>
        <taxon>Embryophyta</taxon>
        <taxon>Bryophyta</taxon>
        <taxon>Bryophytina</taxon>
        <taxon>Bryopsida</taxon>
        <taxon>Funariidae</taxon>
        <taxon>Funariales</taxon>
        <taxon>Funariaceae</taxon>
        <taxon>Physcomitrium</taxon>
    </lineage>
</organism>
<evidence type="ECO:0000313" key="4">
    <source>
        <dbReference type="Proteomes" id="UP000006727"/>
    </source>
</evidence>
<dbReference type="PANTHER" id="PTHR34665:SF4">
    <property type="entry name" value="DUF3741 DOMAIN-CONTAINING PROTEIN"/>
    <property type="match status" value="1"/>
</dbReference>
<dbReference type="PaxDb" id="3218-PP1S88_155V6.1"/>
<dbReference type="EnsemblPlants" id="Pp3c25_6730V3.1">
    <property type="protein sequence ID" value="PAC:32979138.CDS.1"/>
    <property type="gene ID" value="Pp3c25_6730"/>
</dbReference>
<accession>A0A2K1IE37</accession>
<dbReference type="Proteomes" id="UP000006727">
    <property type="component" value="Chromosome 25"/>
</dbReference>
<dbReference type="AlphaFoldDB" id="A0A2K1IE37"/>
<evidence type="ECO:0000313" key="3">
    <source>
        <dbReference type="EnsemblPlants" id="PAC:32979138.CDS.1"/>
    </source>
</evidence>
<proteinExistence type="predicted"/>
<feature type="compositionally biased region" description="Basic and acidic residues" evidence="1">
    <location>
        <begin position="316"/>
        <end position="335"/>
    </location>
</feature>
<dbReference type="InParanoid" id="A0A2K1IE37"/>
<reference evidence="2 4" key="2">
    <citation type="journal article" date="2018" name="Plant J.">
        <title>The Physcomitrella patens chromosome-scale assembly reveals moss genome structure and evolution.</title>
        <authorList>
            <person name="Lang D."/>
            <person name="Ullrich K.K."/>
            <person name="Murat F."/>
            <person name="Fuchs J."/>
            <person name="Jenkins J."/>
            <person name="Haas F.B."/>
            <person name="Piednoel M."/>
            <person name="Gundlach H."/>
            <person name="Van Bel M."/>
            <person name="Meyberg R."/>
            <person name="Vives C."/>
            <person name="Morata J."/>
            <person name="Symeonidi A."/>
            <person name="Hiss M."/>
            <person name="Muchero W."/>
            <person name="Kamisugi Y."/>
            <person name="Saleh O."/>
            <person name="Blanc G."/>
            <person name="Decker E.L."/>
            <person name="van Gessel N."/>
            <person name="Grimwood J."/>
            <person name="Hayes R.D."/>
            <person name="Graham S.W."/>
            <person name="Gunter L.E."/>
            <person name="McDaniel S.F."/>
            <person name="Hoernstein S.N.W."/>
            <person name="Larsson A."/>
            <person name="Li F.W."/>
            <person name="Perroud P.F."/>
            <person name="Phillips J."/>
            <person name="Ranjan P."/>
            <person name="Rokshar D.S."/>
            <person name="Rothfels C.J."/>
            <person name="Schneider L."/>
            <person name="Shu S."/>
            <person name="Stevenson D.W."/>
            <person name="Thummler F."/>
            <person name="Tillich M."/>
            <person name="Villarreal Aguilar J.C."/>
            <person name="Widiez T."/>
            <person name="Wong G.K."/>
            <person name="Wymore A."/>
            <person name="Zhang Y."/>
            <person name="Zimmer A.D."/>
            <person name="Quatrano R.S."/>
            <person name="Mayer K.F.X."/>
            <person name="Goodstein D."/>
            <person name="Casacuberta J.M."/>
            <person name="Vandepoele K."/>
            <person name="Reski R."/>
            <person name="Cuming A.C."/>
            <person name="Tuskan G.A."/>
            <person name="Maumus F."/>
            <person name="Salse J."/>
            <person name="Schmutz J."/>
            <person name="Rensing S.A."/>
        </authorList>
    </citation>
    <scope>NUCLEOTIDE SEQUENCE [LARGE SCALE GENOMIC DNA]</scope>
    <source>
        <strain evidence="3 4">cv. Gransden 2004</strain>
    </source>
</reference>
<gene>
    <name evidence="2" type="ORF">PHYPA_029685</name>
</gene>